<dbReference type="SMART" id="SM01381">
    <property type="entry name" value="7TM_GPCR_Srsx"/>
    <property type="match status" value="1"/>
</dbReference>
<sequence>MSNNHSKRLLLRLACLSLQMLEYWMANNASGANGSEFEIEEVLEDPGSAMLFSGYPAWILYFAAGCCVLFMFIGIPGNLITVAALFRTKKLRNATAVFIMNLSVSDLMFCCFNLPLATSTFWHGSWLHGPLLCRLFPLLRYGLVAVSLFTVLAITINRYVMIGHPRLYPKLYKPKYLALMVLATWTLGFGALVATWFGQWGRFGLDPSIGSCSILPDVNGRSPKEFLFIVAFLTPCIAIVVCYARIFYIVRRTAMKSRRNKITTDLIKANLEVRYTKNFEDSAIGSSCGATLTTTENGSSPTRTEKVNFLGSNSPRFSPSYHQGCRNTSNFEYGRQTSKLNELHYGQNTVKDSGEHDQNENGNTVDGSNLKRSSSKGEGHQQSRSQNVKFYDENSEEREDEAASGSRENSFRKPMRNGQQARNRYSNDPAVDGNSIPVENPEKQARENDGNGIRKNSTTREQRHAAKNQSVTFGGVKKNSGNFENFIIDNEKGPSPSLALNASIDNSENVETGEESYDTAKSNLDSNGEDIPFIDTSVQTSSELDSSFERSKTQLAGPEIRLEDASSPRSQQILNLESLEVQNKSTILEDGHQLPRKYLNDLEYSSENLLSPQTIRYDEISEDYTSSRSESPSERRPGRKSNVFNRESRFRSMRARTFETGKMTAKDKKLLKMILVIFSSFLICYLPITITKTFRDVIDWRGLNIAGYILIYLTTCINPVIYVVMSSEYRSAYKNVLLCRSDSIATTSRHSQAAHVEKKKNSD</sequence>
<evidence type="ECO:0000256" key="4">
    <source>
        <dbReference type="ARBA" id="ARBA00022692"/>
    </source>
</evidence>
<keyword evidence="4 10" id="KW-0812">Transmembrane</keyword>
<keyword evidence="5 12" id="KW-1133">Transmembrane helix</keyword>
<dbReference type="GO" id="GO:0005886">
    <property type="term" value="C:plasma membrane"/>
    <property type="evidence" value="ECO:0007669"/>
    <property type="project" value="UniProtKB-SubCell"/>
</dbReference>
<dbReference type="PRINTS" id="PR00237">
    <property type="entry name" value="GPCRRHODOPSN"/>
</dbReference>
<evidence type="ECO:0000256" key="12">
    <source>
        <dbReference type="SAM" id="Phobius"/>
    </source>
</evidence>
<feature type="region of interest" description="Disordered" evidence="11">
    <location>
        <begin position="622"/>
        <end position="643"/>
    </location>
</feature>
<dbReference type="Pfam" id="PF00001">
    <property type="entry name" value="7tm_1"/>
    <property type="match status" value="1"/>
</dbReference>
<feature type="compositionally biased region" description="Polar residues" evidence="11">
    <location>
        <begin position="536"/>
        <end position="545"/>
    </location>
</feature>
<feature type="region of interest" description="Disordered" evidence="11">
    <location>
        <begin position="507"/>
        <end position="569"/>
    </location>
</feature>
<feature type="transmembrane region" description="Helical" evidence="12">
    <location>
        <begin position="138"/>
        <end position="156"/>
    </location>
</feature>
<evidence type="ECO:0000256" key="11">
    <source>
        <dbReference type="SAM" id="MobiDB-lite"/>
    </source>
</evidence>
<gene>
    <name evidence="15" type="primary">LOC107263887</name>
</gene>
<keyword evidence="14" id="KW-1185">Reference proteome</keyword>
<protein>
    <submittedName>
        <fullName evidence="15">5-hydroxytryptamine receptor 2A isoform X1</fullName>
    </submittedName>
</protein>
<evidence type="ECO:0000256" key="8">
    <source>
        <dbReference type="ARBA" id="ARBA00023170"/>
    </source>
</evidence>
<keyword evidence="3" id="KW-1003">Cell membrane</keyword>
<keyword evidence="6 10" id="KW-0297">G-protein coupled receptor</keyword>
<evidence type="ECO:0000256" key="3">
    <source>
        <dbReference type="ARBA" id="ARBA00022475"/>
    </source>
</evidence>
<evidence type="ECO:0000256" key="10">
    <source>
        <dbReference type="RuleBase" id="RU000688"/>
    </source>
</evidence>
<dbReference type="PROSITE" id="PS50262">
    <property type="entry name" value="G_PROTEIN_RECEP_F1_2"/>
    <property type="match status" value="1"/>
</dbReference>
<dbReference type="InterPro" id="IPR017452">
    <property type="entry name" value="GPCR_Rhodpsn_7TM"/>
</dbReference>
<accession>A0AAJ7BIV0</accession>
<feature type="region of interest" description="Disordered" evidence="11">
    <location>
        <begin position="349"/>
        <end position="479"/>
    </location>
</feature>
<keyword evidence="7 12" id="KW-0472">Membrane</keyword>
<dbReference type="KEGG" id="ccin:107263887"/>
<feature type="domain" description="G-protein coupled receptors family 1 profile" evidence="13">
    <location>
        <begin position="77"/>
        <end position="722"/>
    </location>
</feature>
<reference evidence="15" key="1">
    <citation type="submission" date="2025-08" db="UniProtKB">
        <authorList>
            <consortium name="RefSeq"/>
        </authorList>
    </citation>
    <scope>IDENTIFICATION</scope>
</reference>
<dbReference type="InterPro" id="IPR000276">
    <property type="entry name" value="GPCR_Rhodpsn"/>
</dbReference>
<evidence type="ECO:0000256" key="2">
    <source>
        <dbReference type="ARBA" id="ARBA00010663"/>
    </source>
</evidence>
<dbReference type="RefSeq" id="XP_015587034.1">
    <property type="nucleotide sequence ID" value="XM_015731548.2"/>
</dbReference>
<feature type="compositionally biased region" description="Polar residues" evidence="11">
    <location>
        <begin position="360"/>
        <end position="372"/>
    </location>
</feature>
<dbReference type="PANTHER" id="PTHR24228">
    <property type="entry name" value="B2 BRADYKININ RECEPTOR/ANGIOTENSIN II RECEPTOR"/>
    <property type="match status" value="1"/>
</dbReference>
<dbReference type="Proteomes" id="UP000694920">
    <property type="component" value="Unplaced"/>
</dbReference>
<dbReference type="GO" id="GO:0004930">
    <property type="term" value="F:G protein-coupled receptor activity"/>
    <property type="evidence" value="ECO:0007669"/>
    <property type="project" value="UniProtKB-KW"/>
</dbReference>
<feature type="compositionally biased region" description="Acidic residues" evidence="11">
    <location>
        <begin position="393"/>
        <end position="402"/>
    </location>
</feature>
<feature type="compositionally biased region" description="Basic and acidic residues" evidence="11">
    <location>
        <begin position="440"/>
        <end position="449"/>
    </location>
</feature>
<dbReference type="AlphaFoldDB" id="A0AAJ7BIV0"/>
<dbReference type="PANTHER" id="PTHR24228:SF74">
    <property type="entry name" value="G-PROTEIN COUPLED RECEPTORS FAMILY 1 PROFILE DOMAIN-CONTAINING PROTEIN"/>
    <property type="match status" value="1"/>
</dbReference>
<feature type="transmembrane region" description="Helical" evidence="12">
    <location>
        <begin position="705"/>
        <end position="725"/>
    </location>
</feature>
<feature type="transmembrane region" description="Helical" evidence="12">
    <location>
        <begin position="176"/>
        <end position="197"/>
    </location>
</feature>
<feature type="transmembrane region" description="Helical" evidence="12">
    <location>
        <begin position="58"/>
        <end position="86"/>
    </location>
</feature>
<name>A0AAJ7BIV0_CEPCN</name>
<dbReference type="CDD" id="cd15210">
    <property type="entry name" value="7tmA_GPR84-like"/>
    <property type="match status" value="1"/>
</dbReference>
<feature type="transmembrane region" description="Helical" evidence="12">
    <location>
        <begin position="98"/>
        <end position="118"/>
    </location>
</feature>
<keyword evidence="9 10" id="KW-0807">Transducer</keyword>
<evidence type="ECO:0000259" key="13">
    <source>
        <dbReference type="PROSITE" id="PS50262"/>
    </source>
</evidence>
<feature type="transmembrane region" description="Helical" evidence="12">
    <location>
        <begin position="670"/>
        <end position="690"/>
    </location>
</feature>
<evidence type="ECO:0000256" key="5">
    <source>
        <dbReference type="ARBA" id="ARBA00022989"/>
    </source>
</evidence>
<feature type="compositionally biased region" description="Polar residues" evidence="11">
    <location>
        <begin position="417"/>
        <end position="426"/>
    </location>
</feature>
<dbReference type="Gene3D" id="1.20.1070.10">
    <property type="entry name" value="Rhodopsin 7-helix transmembrane proteins"/>
    <property type="match status" value="2"/>
</dbReference>
<dbReference type="SUPFAM" id="SSF81321">
    <property type="entry name" value="Family A G protein-coupled receptor-like"/>
    <property type="match status" value="1"/>
</dbReference>
<dbReference type="PROSITE" id="PS00237">
    <property type="entry name" value="G_PROTEIN_RECEP_F1_1"/>
    <property type="match status" value="1"/>
</dbReference>
<evidence type="ECO:0000256" key="6">
    <source>
        <dbReference type="ARBA" id="ARBA00023040"/>
    </source>
</evidence>
<keyword evidence="8 10" id="KW-0675">Receptor</keyword>
<dbReference type="GeneID" id="107263887"/>
<comment type="similarity">
    <text evidence="2 10">Belongs to the G-protein coupled receptor 1 family.</text>
</comment>
<feature type="transmembrane region" description="Helical" evidence="12">
    <location>
        <begin position="226"/>
        <end position="250"/>
    </location>
</feature>
<organism evidence="14 15">
    <name type="scientific">Cephus cinctus</name>
    <name type="common">Wheat stem sawfly</name>
    <dbReference type="NCBI Taxonomy" id="211228"/>
    <lineage>
        <taxon>Eukaryota</taxon>
        <taxon>Metazoa</taxon>
        <taxon>Ecdysozoa</taxon>
        <taxon>Arthropoda</taxon>
        <taxon>Hexapoda</taxon>
        <taxon>Insecta</taxon>
        <taxon>Pterygota</taxon>
        <taxon>Neoptera</taxon>
        <taxon>Endopterygota</taxon>
        <taxon>Hymenoptera</taxon>
        <taxon>Cephoidea</taxon>
        <taxon>Cephidae</taxon>
        <taxon>Cephus</taxon>
    </lineage>
</organism>
<evidence type="ECO:0000313" key="14">
    <source>
        <dbReference type="Proteomes" id="UP000694920"/>
    </source>
</evidence>
<evidence type="ECO:0000256" key="1">
    <source>
        <dbReference type="ARBA" id="ARBA00004651"/>
    </source>
</evidence>
<comment type="subcellular location">
    <subcellularLocation>
        <location evidence="1">Cell membrane</location>
        <topology evidence="1">Multi-pass membrane protein</topology>
    </subcellularLocation>
</comment>
<proteinExistence type="inferred from homology"/>
<evidence type="ECO:0000256" key="7">
    <source>
        <dbReference type="ARBA" id="ARBA00023136"/>
    </source>
</evidence>
<evidence type="ECO:0000256" key="9">
    <source>
        <dbReference type="ARBA" id="ARBA00023224"/>
    </source>
</evidence>
<evidence type="ECO:0000313" key="15">
    <source>
        <dbReference type="RefSeq" id="XP_015587034.1"/>
    </source>
</evidence>